<keyword evidence="4" id="KW-1185">Reference proteome</keyword>
<dbReference type="AlphaFoldDB" id="A0A7J6AHH9"/>
<evidence type="ECO:0000313" key="4">
    <source>
        <dbReference type="Proteomes" id="UP000593565"/>
    </source>
</evidence>
<feature type="signal peptide" evidence="2">
    <location>
        <begin position="1"/>
        <end position="20"/>
    </location>
</feature>
<evidence type="ECO:0000256" key="1">
    <source>
        <dbReference type="SAM" id="MobiDB-lite"/>
    </source>
</evidence>
<dbReference type="EMBL" id="JAAGNN010000012">
    <property type="protein sequence ID" value="KAF4082372.1"/>
    <property type="molecule type" value="Genomic_DNA"/>
</dbReference>
<organism evidence="3 4">
    <name type="scientific">Ameiurus melas</name>
    <name type="common">Black bullhead</name>
    <name type="synonym">Silurus melas</name>
    <dbReference type="NCBI Taxonomy" id="219545"/>
    <lineage>
        <taxon>Eukaryota</taxon>
        <taxon>Metazoa</taxon>
        <taxon>Chordata</taxon>
        <taxon>Craniata</taxon>
        <taxon>Vertebrata</taxon>
        <taxon>Euteleostomi</taxon>
        <taxon>Actinopterygii</taxon>
        <taxon>Neopterygii</taxon>
        <taxon>Teleostei</taxon>
        <taxon>Ostariophysi</taxon>
        <taxon>Siluriformes</taxon>
        <taxon>Ictaluridae</taxon>
        <taxon>Ameiurus</taxon>
    </lineage>
</organism>
<protein>
    <recommendedName>
        <fullName evidence="5">Secreted protein</fullName>
    </recommendedName>
</protein>
<evidence type="ECO:0000313" key="3">
    <source>
        <dbReference type="EMBL" id="KAF4082372.1"/>
    </source>
</evidence>
<keyword evidence="2" id="KW-0732">Signal</keyword>
<sequence length="78" mass="8374">MRFIATVALRSGAIVTVVVATVTHQQQQPAPRAPSSPPLPSSSPHTPFRALEQVFGGALRSEANCERAEAHRRCTLLV</sequence>
<feature type="compositionally biased region" description="Pro residues" evidence="1">
    <location>
        <begin position="31"/>
        <end position="41"/>
    </location>
</feature>
<feature type="chain" id="PRO_5029885550" description="Secreted protein" evidence="2">
    <location>
        <begin position="21"/>
        <end position="78"/>
    </location>
</feature>
<evidence type="ECO:0000256" key="2">
    <source>
        <dbReference type="SAM" id="SignalP"/>
    </source>
</evidence>
<evidence type="ECO:0008006" key="5">
    <source>
        <dbReference type="Google" id="ProtNLM"/>
    </source>
</evidence>
<feature type="region of interest" description="Disordered" evidence="1">
    <location>
        <begin position="24"/>
        <end position="47"/>
    </location>
</feature>
<dbReference type="Proteomes" id="UP000593565">
    <property type="component" value="Unassembled WGS sequence"/>
</dbReference>
<reference evidence="3 4" key="1">
    <citation type="submission" date="2020-02" db="EMBL/GenBank/DDBJ databases">
        <title>A chromosome-scale genome assembly of the black bullhead catfish (Ameiurus melas).</title>
        <authorList>
            <person name="Wen M."/>
            <person name="Zham M."/>
            <person name="Cabau C."/>
            <person name="Klopp C."/>
            <person name="Donnadieu C."/>
            <person name="Roques C."/>
            <person name="Bouchez O."/>
            <person name="Lampietro C."/>
            <person name="Jouanno E."/>
            <person name="Herpin A."/>
            <person name="Louis A."/>
            <person name="Berthelot C."/>
            <person name="Parey E."/>
            <person name="Roest-Crollius H."/>
            <person name="Braasch I."/>
            <person name="Postlethwait J."/>
            <person name="Robinson-Rechavi M."/>
            <person name="Echchiki A."/>
            <person name="Begum T."/>
            <person name="Montfort J."/>
            <person name="Schartl M."/>
            <person name="Bobe J."/>
            <person name="Guiguen Y."/>
        </authorList>
    </citation>
    <scope>NUCLEOTIDE SEQUENCE [LARGE SCALE GENOMIC DNA]</scope>
    <source>
        <strain evidence="3">M_S1</strain>
        <tissue evidence="3">Blood</tissue>
    </source>
</reference>
<name>A0A7J6AHH9_AMEME</name>
<proteinExistence type="predicted"/>
<comment type="caution">
    <text evidence="3">The sequence shown here is derived from an EMBL/GenBank/DDBJ whole genome shotgun (WGS) entry which is preliminary data.</text>
</comment>
<accession>A0A7J6AHH9</accession>
<gene>
    <name evidence="3" type="ORF">AMELA_G00150800</name>
</gene>